<dbReference type="InterPro" id="IPR006571">
    <property type="entry name" value="TLDc_dom"/>
</dbReference>
<dbReference type="PANTHER" id="PTHR23354:SF62">
    <property type="entry name" value="MUSTARD, ISOFORM V"/>
    <property type="match status" value="1"/>
</dbReference>
<dbReference type="EMBL" id="HBED01029447">
    <property type="protein sequence ID" value="CAD8315926.1"/>
    <property type="molecule type" value="Transcribed_RNA"/>
</dbReference>
<evidence type="ECO:0000259" key="5">
    <source>
        <dbReference type="PROSITE" id="PS51886"/>
    </source>
</evidence>
<dbReference type="Pfam" id="PF07534">
    <property type="entry name" value="TLD"/>
    <property type="match status" value="1"/>
</dbReference>
<dbReference type="PROSITE" id="PS51886">
    <property type="entry name" value="TLDC"/>
    <property type="match status" value="1"/>
</dbReference>
<comment type="similarity">
    <text evidence="2">Belongs to the OXR1 family.</text>
</comment>
<dbReference type="AlphaFoldDB" id="A0A7R9W6W9"/>
<organism evidence="6">
    <name type="scientific">Pseudictyota dubia</name>
    <dbReference type="NCBI Taxonomy" id="2749911"/>
    <lineage>
        <taxon>Eukaryota</taxon>
        <taxon>Sar</taxon>
        <taxon>Stramenopiles</taxon>
        <taxon>Ochrophyta</taxon>
        <taxon>Bacillariophyta</taxon>
        <taxon>Mediophyceae</taxon>
        <taxon>Biddulphiophycidae</taxon>
        <taxon>Eupodiscales</taxon>
        <taxon>Odontellaceae</taxon>
        <taxon>Pseudictyota</taxon>
    </lineage>
</organism>
<protein>
    <recommendedName>
        <fullName evidence="4">Oxidation resistance protein 1</fullName>
    </recommendedName>
</protein>
<dbReference type="PANTHER" id="PTHR23354">
    <property type="entry name" value="NUCLEOLAR PROTEIN 7/ESTROGEN RECEPTOR COACTIVATOR-RELATED"/>
    <property type="match status" value="1"/>
</dbReference>
<keyword evidence="3" id="KW-0496">Mitochondrion</keyword>
<evidence type="ECO:0000256" key="2">
    <source>
        <dbReference type="ARBA" id="ARBA00009540"/>
    </source>
</evidence>
<reference evidence="6" key="1">
    <citation type="submission" date="2021-01" db="EMBL/GenBank/DDBJ databases">
        <authorList>
            <person name="Corre E."/>
            <person name="Pelletier E."/>
            <person name="Niang G."/>
            <person name="Scheremetjew M."/>
            <person name="Finn R."/>
            <person name="Kale V."/>
            <person name="Holt S."/>
            <person name="Cochrane G."/>
            <person name="Meng A."/>
            <person name="Brown T."/>
            <person name="Cohen L."/>
        </authorList>
    </citation>
    <scope>NUCLEOTIDE SEQUENCE</scope>
    <source>
        <strain evidence="6">CCMP147</strain>
    </source>
</reference>
<evidence type="ECO:0000313" key="6">
    <source>
        <dbReference type="EMBL" id="CAD8315926.1"/>
    </source>
</evidence>
<sequence>MTSLSQIHKLENRYPFDEQELEILLRCHADLLVTTKGGSFLNKLAHCSPYAFFFLPGDEIGNRVNLVETKILPPRFGEKLKEAIFADAFPQFANEGEEKALETFLEGVADCGRRGPREALRVLFDCCNEENNAEVEVKELVDLCFRLSVASEIIVVPTVDDAALNARLNSGSSSAALAKSLAEFSGTKETVSRSTFIEWSNSMMPLFASALSTFVHNIIFHGKQFPAGRTPYLRPTLDHASDIFESSDSPLLFPLGCMTPKMGGKWHRLYSLEANGASFNRMEWSVLGYDGPTAILINTEGGSTLGAFASSQWRESHEFFGDSDSFVFQLDPTVAVFRPIGKDSNYMYCNPSWAHGNDTHPHGMGFGGTLDSPRLFISEDFNTCMAGYLDSTYQQGDLLPKEALEKFQIKALEVWGVGGDEVVSKALSARDEHREMTDSIIYKSRVIVDKSGFLGDLQSGLIDTKVYQHRDQTRGRAEFTVDEAHHGYKLERKEGETVPFPLH</sequence>
<dbReference type="SMART" id="SM00584">
    <property type="entry name" value="TLDc"/>
    <property type="match status" value="1"/>
</dbReference>
<evidence type="ECO:0000256" key="3">
    <source>
        <dbReference type="ARBA" id="ARBA00023128"/>
    </source>
</evidence>
<feature type="domain" description="TLDc" evidence="5">
    <location>
        <begin position="241"/>
        <end position="418"/>
    </location>
</feature>
<gene>
    <name evidence="6" type="ORF">TDUB1175_LOCUS14719</name>
</gene>
<name>A0A7R9W6W9_9STRA</name>
<dbReference type="GO" id="GO:0005739">
    <property type="term" value="C:mitochondrion"/>
    <property type="evidence" value="ECO:0007669"/>
    <property type="project" value="UniProtKB-SubCell"/>
</dbReference>
<evidence type="ECO:0000256" key="4">
    <source>
        <dbReference type="ARBA" id="ARBA00040604"/>
    </source>
</evidence>
<accession>A0A7R9W6W9</accession>
<proteinExistence type="inferred from homology"/>
<evidence type="ECO:0000256" key="1">
    <source>
        <dbReference type="ARBA" id="ARBA00004173"/>
    </source>
</evidence>
<comment type="subcellular location">
    <subcellularLocation>
        <location evidence="1">Mitochondrion</location>
    </subcellularLocation>
</comment>